<feature type="compositionally biased region" description="Low complexity" evidence="2">
    <location>
        <begin position="71"/>
        <end position="91"/>
    </location>
</feature>
<organism evidence="4 5">
    <name type="scientific">Actinomortierella ambigua</name>
    <dbReference type="NCBI Taxonomy" id="1343610"/>
    <lineage>
        <taxon>Eukaryota</taxon>
        <taxon>Fungi</taxon>
        <taxon>Fungi incertae sedis</taxon>
        <taxon>Mucoromycota</taxon>
        <taxon>Mortierellomycotina</taxon>
        <taxon>Mortierellomycetes</taxon>
        <taxon>Mortierellales</taxon>
        <taxon>Mortierellaceae</taxon>
        <taxon>Actinomortierella</taxon>
    </lineage>
</organism>
<accession>A0A9P6PQK9</accession>
<feature type="compositionally biased region" description="Low complexity" evidence="2">
    <location>
        <begin position="595"/>
        <end position="613"/>
    </location>
</feature>
<dbReference type="PANTHER" id="PTHR36167">
    <property type="entry name" value="C2H2 FINGER DOMAIN TRANSCRIPTION FACTOR (EUROFUNG)-RELATED"/>
    <property type="match status" value="1"/>
</dbReference>
<feature type="region of interest" description="Disordered" evidence="2">
    <location>
        <begin position="568"/>
        <end position="613"/>
    </location>
</feature>
<dbReference type="InterPro" id="IPR013087">
    <property type="entry name" value="Znf_C2H2_type"/>
</dbReference>
<feature type="region of interest" description="Disordered" evidence="2">
    <location>
        <begin position="1"/>
        <end position="91"/>
    </location>
</feature>
<keyword evidence="1" id="KW-0863">Zinc-finger</keyword>
<keyword evidence="1" id="KW-0479">Metal-binding</keyword>
<dbReference type="GO" id="GO:0008270">
    <property type="term" value="F:zinc ion binding"/>
    <property type="evidence" value="ECO:0007669"/>
    <property type="project" value="UniProtKB-KW"/>
</dbReference>
<feature type="region of interest" description="Disordered" evidence="2">
    <location>
        <begin position="521"/>
        <end position="544"/>
    </location>
</feature>
<dbReference type="PROSITE" id="PS50157">
    <property type="entry name" value="ZINC_FINGER_C2H2_2"/>
    <property type="match status" value="1"/>
</dbReference>
<feature type="compositionally biased region" description="Polar residues" evidence="2">
    <location>
        <begin position="40"/>
        <end position="51"/>
    </location>
</feature>
<dbReference type="InterPro" id="IPR039327">
    <property type="entry name" value="CON7-like"/>
</dbReference>
<gene>
    <name evidence="4" type="ORF">DFQ27_009288</name>
</gene>
<keyword evidence="1" id="KW-0862">Zinc</keyword>
<dbReference type="EMBL" id="JAAAJB010000838">
    <property type="protein sequence ID" value="KAG0250641.1"/>
    <property type="molecule type" value="Genomic_DNA"/>
</dbReference>
<dbReference type="PANTHER" id="PTHR36167:SF3">
    <property type="entry name" value="C2H2 FINGER DOMAIN TRANSCRIPTION FACTOR (EUROFUNG)-RELATED"/>
    <property type="match status" value="1"/>
</dbReference>
<feature type="region of interest" description="Disordered" evidence="2">
    <location>
        <begin position="110"/>
        <end position="157"/>
    </location>
</feature>
<proteinExistence type="predicted"/>
<feature type="compositionally biased region" description="Polar residues" evidence="2">
    <location>
        <begin position="14"/>
        <end position="33"/>
    </location>
</feature>
<dbReference type="Proteomes" id="UP000807716">
    <property type="component" value="Unassembled WGS sequence"/>
</dbReference>
<evidence type="ECO:0000256" key="2">
    <source>
        <dbReference type="SAM" id="MobiDB-lite"/>
    </source>
</evidence>
<dbReference type="AlphaFoldDB" id="A0A9P6PQK9"/>
<evidence type="ECO:0000313" key="4">
    <source>
        <dbReference type="EMBL" id="KAG0250641.1"/>
    </source>
</evidence>
<keyword evidence="5" id="KW-1185">Reference proteome</keyword>
<dbReference type="OrthoDB" id="1939603at2759"/>
<comment type="caution">
    <text evidence="4">The sequence shown here is derived from an EMBL/GenBank/DDBJ whole genome shotgun (WGS) entry which is preliminary data.</text>
</comment>
<feature type="compositionally biased region" description="Polar residues" evidence="2">
    <location>
        <begin position="111"/>
        <end position="123"/>
    </location>
</feature>
<dbReference type="GO" id="GO:0006355">
    <property type="term" value="P:regulation of DNA-templated transcription"/>
    <property type="evidence" value="ECO:0007669"/>
    <property type="project" value="InterPro"/>
</dbReference>
<name>A0A9P6PQK9_9FUNG</name>
<evidence type="ECO:0000313" key="5">
    <source>
        <dbReference type="Proteomes" id="UP000807716"/>
    </source>
</evidence>
<dbReference type="PROSITE" id="PS00028">
    <property type="entry name" value="ZINC_FINGER_C2H2_1"/>
    <property type="match status" value="1"/>
</dbReference>
<evidence type="ECO:0000256" key="1">
    <source>
        <dbReference type="PROSITE-ProRule" id="PRU00042"/>
    </source>
</evidence>
<evidence type="ECO:0000259" key="3">
    <source>
        <dbReference type="PROSITE" id="PS50157"/>
    </source>
</evidence>
<protein>
    <recommendedName>
        <fullName evidence="3">C2H2-type domain-containing protein</fullName>
    </recommendedName>
</protein>
<feature type="domain" description="C2H2-type" evidence="3">
    <location>
        <begin position="479"/>
        <end position="510"/>
    </location>
</feature>
<feature type="compositionally biased region" description="Low complexity" evidence="2">
    <location>
        <begin position="143"/>
        <end position="157"/>
    </location>
</feature>
<reference evidence="4" key="1">
    <citation type="journal article" date="2020" name="Fungal Divers.">
        <title>Resolving the Mortierellaceae phylogeny through synthesis of multi-gene phylogenetics and phylogenomics.</title>
        <authorList>
            <person name="Vandepol N."/>
            <person name="Liber J."/>
            <person name="Desiro A."/>
            <person name="Na H."/>
            <person name="Kennedy M."/>
            <person name="Barry K."/>
            <person name="Grigoriev I.V."/>
            <person name="Miller A.N."/>
            <person name="O'Donnell K."/>
            <person name="Stajich J.E."/>
            <person name="Bonito G."/>
        </authorList>
    </citation>
    <scope>NUCLEOTIDE SEQUENCE</scope>
    <source>
        <strain evidence="4">BC1065</strain>
    </source>
</reference>
<feature type="compositionally biased region" description="Low complexity" evidence="2">
    <location>
        <begin position="533"/>
        <end position="544"/>
    </location>
</feature>
<sequence>MTSMLSVYSPLQHEPTSSYPFYSEMRPSSSTSSYREHYHSQSSLTNRNDQGAQILEPGQLGHPQQPVEAKSAPNSSSSTASISSTSTAATELSQSINPATLKGPVADEVTQPLTPVQPPSANVATYGRQPMVDRRPSAPLPGQPYQSPLQSQQSPLLSSAAEVTAALSSLDVGQRHGGAWVDPVAPDAHTRTVATIPEAVAQQPPLLPPLSDTLHRIFPGQTTAATAAHGLPPATALNTQSAPTMMAVDQTAPLTTATPYYPSPVPFVDVPGSAAAAGVVYQSQDPYLNNSSKLPPPLPPLSHDGTQVRHPSPAQMMSTAAGVNVAAAGGYPRRVTYPFVPSIDTSSGLVMGNLISPASSSSSPLINSNPFTHGGGLVGVNATPLSGMVRSANGLYMDASMAIPGQGQVSAPHLGQPHALSSQPIPGQQVWPGQEGAELPKAGDVPTGSGKGYPFVSLSGVTTTKKRPRRRFDEIERLYVCNWGDCEKSYGTLNHLNAHVNMQKHGPKRHPSEFKELRKAWRRHKKAEEEAAKQAAAAALQQQQHQQQQQQQQLQMQQQLCEPTVAGFHQHPMQPMHPQFAHQQPQQLPMPHPHPNQYQQHPHPQSQHHPMGY</sequence>